<keyword evidence="3" id="KW-1185">Reference proteome</keyword>
<evidence type="ECO:0000256" key="1">
    <source>
        <dbReference type="PIRSR" id="PIRSR606225-1"/>
    </source>
</evidence>
<dbReference type="CDD" id="cd02557">
    <property type="entry name" value="PseudoU_synth_ScRIB2"/>
    <property type="match status" value="1"/>
</dbReference>
<dbReference type="Gene3D" id="3.30.2350.10">
    <property type="entry name" value="Pseudouridine synthase"/>
    <property type="match status" value="1"/>
</dbReference>
<evidence type="ECO:0000313" key="4">
    <source>
        <dbReference type="RefSeq" id="XP_029633606.1"/>
    </source>
</evidence>
<name>A0A6P7S632_9MOLL</name>
<protein>
    <submittedName>
        <fullName evidence="4">RNA pseudouridylate synthase domain-containing protein 2</fullName>
    </submittedName>
</protein>
<dbReference type="KEGG" id="osn:115209370"/>
<dbReference type="Pfam" id="PF00849">
    <property type="entry name" value="PseudoU_synth_2"/>
    <property type="match status" value="1"/>
</dbReference>
<feature type="domain" description="Pseudouridine synthase RsuA/RluA-like" evidence="2">
    <location>
        <begin position="264"/>
        <end position="410"/>
    </location>
</feature>
<feature type="active site" evidence="1">
    <location>
        <position position="307"/>
    </location>
</feature>
<proteinExistence type="predicted"/>
<reference evidence="4" key="1">
    <citation type="submission" date="2025-08" db="UniProtKB">
        <authorList>
            <consortium name="RefSeq"/>
        </authorList>
    </citation>
    <scope>IDENTIFICATION</scope>
</reference>
<evidence type="ECO:0000313" key="3">
    <source>
        <dbReference type="Proteomes" id="UP000515154"/>
    </source>
</evidence>
<dbReference type="GO" id="GO:0009982">
    <property type="term" value="F:pseudouridine synthase activity"/>
    <property type="evidence" value="ECO:0007669"/>
    <property type="project" value="InterPro"/>
</dbReference>
<gene>
    <name evidence="4" type="primary">LOC115209370</name>
</gene>
<dbReference type="Proteomes" id="UP000515154">
    <property type="component" value="Linkage group LG3"/>
</dbReference>
<dbReference type="NCBIfam" id="TIGR00005">
    <property type="entry name" value="rluA_subfam"/>
    <property type="match status" value="1"/>
</dbReference>
<dbReference type="GO" id="GO:0003723">
    <property type="term" value="F:RNA binding"/>
    <property type="evidence" value="ECO:0007669"/>
    <property type="project" value="InterPro"/>
</dbReference>
<dbReference type="AlphaFoldDB" id="A0A6P7S632"/>
<dbReference type="InterPro" id="IPR020103">
    <property type="entry name" value="PsdUridine_synth_cat_dom_sf"/>
</dbReference>
<dbReference type="GO" id="GO:0000455">
    <property type="term" value="P:enzyme-directed rRNA pseudouridine synthesis"/>
    <property type="evidence" value="ECO:0007669"/>
    <property type="project" value="TreeGrafter"/>
</dbReference>
<accession>A0A6P7S632</accession>
<evidence type="ECO:0000259" key="2">
    <source>
        <dbReference type="Pfam" id="PF00849"/>
    </source>
</evidence>
<dbReference type="InterPro" id="IPR050188">
    <property type="entry name" value="RluA_PseudoU_synthase"/>
</dbReference>
<dbReference type="InterPro" id="IPR006225">
    <property type="entry name" value="PsdUridine_synth_RluC/D"/>
</dbReference>
<sequence>MSKYFVKCVRPSFRELSATFFQNKELLTFSFNSRELHYVYCRSFSFSITSFLKRSLNSSNFIKSQSVSLTMANLSSTDADTKNGNETFQITENQPETVTASIEKEKCEHSKYETSKTENAIPLTQTMSKRALKKWRKKQIEANCNDGLLTTNPRPGYGADVLHETEYYFENNLRKVYPYYYTFNSHVKGRWRGRTLMDVFVKEFHVVSEQSLIDDMKNGVLLVNSKPTVGDYELKFNDVISHTIHRHENPVIGTQLEILEDNEDLIVINKPSSIPCHPCGRYRYNSIVFILGKEYGYSNLRNIYRLDRLTSGVLICAKTAKKTRELEDQIVNKKVRKEYVCRVVGRFPDGDIEVDQPLDCINHKISLWQVRPGGKESKTLFSRLSYNGKSSVVRCIPYTGRTHQLRVHLQYLGHPIINDPLYYGPAWGPEAGKGTIFQCKIDDTKISDEVMKNHNIGLWENGPNPNFELRLKQLKEEKSLASNHEDTIDEVKNTEPAAKRLKTSDHPEKLETISNTEFFQPEFDLQKWIPNENCIHCKTLYLDPQPKDLVMYLHALSYKGPDWEYRTTLPDWAAADWQE</sequence>
<dbReference type="SUPFAM" id="SSF55120">
    <property type="entry name" value="Pseudouridine synthase"/>
    <property type="match status" value="1"/>
</dbReference>
<dbReference type="PANTHER" id="PTHR21600:SF40">
    <property type="entry name" value="PSEUDOURIDYLATE SYNTHASE RPUSD2"/>
    <property type="match status" value="1"/>
</dbReference>
<dbReference type="PANTHER" id="PTHR21600">
    <property type="entry name" value="MITOCHONDRIAL RNA PSEUDOURIDINE SYNTHASE"/>
    <property type="match status" value="1"/>
</dbReference>
<dbReference type="PROSITE" id="PS01129">
    <property type="entry name" value="PSI_RLU"/>
    <property type="match status" value="1"/>
</dbReference>
<organism evidence="3 4">
    <name type="scientific">Octopus sinensis</name>
    <name type="common">East Asian common octopus</name>
    <dbReference type="NCBI Taxonomy" id="2607531"/>
    <lineage>
        <taxon>Eukaryota</taxon>
        <taxon>Metazoa</taxon>
        <taxon>Spiralia</taxon>
        <taxon>Lophotrochozoa</taxon>
        <taxon>Mollusca</taxon>
        <taxon>Cephalopoda</taxon>
        <taxon>Coleoidea</taxon>
        <taxon>Octopodiformes</taxon>
        <taxon>Octopoda</taxon>
        <taxon>Incirrata</taxon>
        <taxon>Octopodidae</taxon>
        <taxon>Octopus</taxon>
    </lineage>
</organism>
<dbReference type="InterPro" id="IPR006224">
    <property type="entry name" value="PsdUridine_synth_RluA-like_CS"/>
</dbReference>
<dbReference type="RefSeq" id="XP_029633606.1">
    <property type="nucleotide sequence ID" value="XM_029777746.2"/>
</dbReference>
<dbReference type="InterPro" id="IPR006145">
    <property type="entry name" value="PsdUridine_synth_RsuA/RluA"/>
</dbReference>